<reference evidence="6" key="1">
    <citation type="submission" date="2021-01" db="UniProtKB">
        <authorList>
            <consortium name="EnsemblPlants"/>
        </authorList>
    </citation>
    <scope>IDENTIFICATION</scope>
</reference>
<proteinExistence type="predicted"/>
<keyword evidence="3 5" id="KW-1133">Transmembrane helix</keyword>
<evidence type="ECO:0000256" key="5">
    <source>
        <dbReference type="SAM" id="Phobius"/>
    </source>
</evidence>
<dbReference type="Pfam" id="PF04193">
    <property type="entry name" value="PQ-loop"/>
    <property type="match status" value="2"/>
</dbReference>
<accession>A0A7N1A727</accession>
<evidence type="ECO:0000256" key="4">
    <source>
        <dbReference type="ARBA" id="ARBA00023136"/>
    </source>
</evidence>
<name>A0A7N1A727_KALFE</name>
<dbReference type="GO" id="GO:0015174">
    <property type="term" value="F:basic amino acid transmembrane transporter activity"/>
    <property type="evidence" value="ECO:0007669"/>
    <property type="project" value="UniProtKB-ARBA"/>
</dbReference>
<keyword evidence="4 5" id="KW-0472">Membrane</keyword>
<sequence>MGLRRDRQYCYAERKPCTAWAMLYFKDCLCNLRDEVSFGLGLLSVTCWAFAEVPQIVTNFRAKSSQGVSLLLLLTWILGDAFNLVGCALEPSTLPTQFYTALLYTVGSVILVSQCIYYDRIVPWLRNTGKRDRRVVALEEAENSVAEPLLCQKHVGSGKEIDYVQGAHPVPRSPAYYTSARSLATSPSASTFEARFLNSVGEQNTQNSPSKAGSFISQSRRVVNVVVGYGTFVAAANLPDQARAYRTFHRYEAMLLPIGKVADENRSDLYGQLMGWGMAVIYISGRLPQIWLNMKRGNVEGLSPLMFIFALAGNITYVLSILVRSCKWIDIKANMPWLLDALFCVSLDLFILLQFIYYRYKWSKRNRCSHLPEARDILA</sequence>
<comment type="subcellular location">
    <subcellularLocation>
        <location evidence="1">Membrane</location>
        <topology evidence="1">Multi-pass membrane protein</topology>
    </subcellularLocation>
</comment>
<keyword evidence="7" id="KW-1185">Reference proteome</keyword>
<feature type="transmembrane region" description="Helical" evidence="5">
    <location>
        <begin position="68"/>
        <end position="86"/>
    </location>
</feature>
<dbReference type="EnsemblPlants" id="Kaladp0099s0004.1.v1.1">
    <property type="protein sequence ID" value="Kaladp0099s0004.1.v1.1"/>
    <property type="gene ID" value="Kaladp0099s0004.v1.1"/>
</dbReference>
<feature type="transmembrane region" description="Helical" evidence="5">
    <location>
        <begin position="98"/>
        <end position="118"/>
    </location>
</feature>
<protein>
    <submittedName>
        <fullName evidence="6">Uncharacterized protein</fullName>
    </submittedName>
</protein>
<dbReference type="PANTHER" id="PTHR16201:SF45">
    <property type="entry name" value="PQ-LOOP REPEAT FAMILY PROTEIN _ TRANSMEMBRANE FAMILY PROTEIN"/>
    <property type="match status" value="1"/>
</dbReference>
<organism evidence="6 7">
    <name type="scientific">Kalanchoe fedtschenkoi</name>
    <name type="common">Lavender scallops</name>
    <name type="synonym">South American air plant</name>
    <dbReference type="NCBI Taxonomy" id="63787"/>
    <lineage>
        <taxon>Eukaryota</taxon>
        <taxon>Viridiplantae</taxon>
        <taxon>Streptophyta</taxon>
        <taxon>Embryophyta</taxon>
        <taxon>Tracheophyta</taxon>
        <taxon>Spermatophyta</taxon>
        <taxon>Magnoliopsida</taxon>
        <taxon>eudicotyledons</taxon>
        <taxon>Gunneridae</taxon>
        <taxon>Pentapetalae</taxon>
        <taxon>Saxifragales</taxon>
        <taxon>Crassulaceae</taxon>
        <taxon>Kalanchoe</taxon>
    </lineage>
</organism>
<evidence type="ECO:0000256" key="3">
    <source>
        <dbReference type="ARBA" id="ARBA00022989"/>
    </source>
</evidence>
<evidence type="ECO:0000256" key="1">
    <source>
        <dbReference type="ARBA" id="ARBA00004141"/>
    </source>
</evidence>
<dbReference type="OMA" id="ISTETFC"/>
<dbReference type="SMART" id="SM00679">
    <property type="entry name" value="CTNS"/>
    <property type="match status" value="2"/>
</dbReference>
<dbReference type="Gene3D" id="1.20.1280.290">
    <property type="match status" value="2"/>
</dbReference>
<evidence type="ECO:0000313" key="7">
    <source>
        <dbReference type="Proteomes" id="UP000594263"/>
    </source>
</evidence>
<dbReference type="InterPro" id="IPR006603">
    <property type="entry name" value="PQ-loop_rpt"/>
</dbReference>
<dbReference type="FunFam" id="1.20.1280.290:FF:000009">
    <property type="entry name" value="PQ loop repeat family protein"/>
    <property type="match status" value="1"/>
</dbReference>
<keyword evidence="2 5" id="KW-0812">Transmembrane</keyword>
<dbReference type="Proteomes" id="UP000594263">
    <property type="component" value="Unplaced"/>
</dbReference>
<dbReference type="InterPro" id="IPR051415">
    <property type="entry name" value="LAAT-1"/>
</dbReference>
<evidence type="ECO:0000256" key="2">
    <source>
        <dbReference type="ARBA" id="ARBA00022692"/>
    </source>
</evidence>
<evidence type="ECO:0000313" key="6">
    <source>
        <dbReference type="EnsemblPlants" id="Kaladp0099s0004.1.v1.1"/>
    </source>
</evidence>
<feature type="transmembrane region" description="Helical" evidence="5">
    <location>
        <begin position="302"/>
        <end position="323"/>
    </location>
</feature>
<dbReference type="Gramene" id="Kaladp0099s0004.1.v1.1">
    <property type="protein sequence ID" value="Kaladp0099s0004.1.v1.1"/>
    <property type="gene ID" value="Kaladp0099s0004.v1.1"/>
</dbReference>
<feature type="transmembrane region" description="Helical" evidence="5">
    <location>
        <begin position="335"/>
        <end position="357"/>
    </location>
</feature>
<dbReference type="GO" id="GO:0098852">
    <property type="term" value="C:lytic vacuole membrane"/>
    <property type="evidence" value="ECO:0007669"/>
    <property type="project" value="UniProtKB-ARBA"/>
</dbReference>
<dbReference type="PANTHER" id="PTHR16201">
    <property type="entry name" value="SEVEN TRANSMEMBRANE PROTEIN 1-RELATED"/>
    <property type="match status" value="1"/>
</dbReference>
<dbReference type="FunFam" id="1.20.1280.290:FF:000012">
    <property type="entry name" value="Vacuolar membrane PQ loop repeat protein"/>
    <property type="match status" value="1"/>
</dbReference>
<dbReference type="AlphaFoldDB" id="A0A7N1A727"/>